<evidence type="ECO:0000313" key="3">
    <source>
        <dbReference type="EMBL" id="KAF9535810.1"/>
    </source>
</evidence>
<organism evidence="3 4">
    <name type="scientific">Crepidotus variabilis</name>
    <dbReference type="NCBI Taxonomy" id="179855"/>
    <lineage>
        <taxon>Eukaryota</taxon>
        <taxon>Fungi</taxon>
        <taxon>Dikarya</taxon>
        <taxon>Basidiomycota</taxon>
        <taxon>Agaricomycotina</taxon>
        <taxon>Agaricomycetes</taxon>
        <taxon>Agaricomycetidae</taxon>
        <taxon>Agaricales</taxon>
        <taxon>Agaricineae</taxon>
        <taxon>Crepidotaceae</taxon>
        <taxon>Crepidotus</taxon>
    </lineage>
</organism>
<dbReference type="InterPro" id="IPR016197">
    <property type="entry name" value="Chromo-like_dom_sf"/>
</dbReference>
<dbReference type="GO" id="GO:0006338">
    <property type="term" value="P:chromatin remodeling"/>
    <property type="evidence" value="ECO:0007669"/>
    <property type="project" value="UniProtKB-ARBA"/>
</dbReference>
<dbReference type="InterPro" id="IPR023780">
    <property type="entry name" value="Chromo_domain"/>
</dbReference>
<protein>
    <recommendedName>
        <fullName evidence="2">Chromo domain-containing protein</fullName>
    </recommendedName>
</protein>
<reference evidence="3" key="1">
    <citation type="submission" date="2020-11" db="EMBL/GenBank/DDBJ databases">
        <authorList>
            <consortium name="DOE Joint Genome Institute"/>
            <person name="Ahrendt S."/>
            <person name="Riley R."/>
            <person name="Andreopoulos W."/>
            <person name="Labutti K."/>
            <person name="Pangilinan J."/>
            <person name="Ruiz-Duenas F.J."/>
            <person name="Barrasa J.M."/>
            <person name="Sanchez-Garcia M."/>
            <person name="Camarero S."/>
            <person name="Miyauchi S."/>
            <person name="Serrano A."/>
            <person name="Linde D."/>
            <person name="Babiker R."/>
            <person name="Drula E."/>
            <person name="Ayuso-Fernandez I."/>
            <person name="Pacheco R."/>
            <person name="Padilla G."/>
            <person name="Ferreira P."/>
            <person name="Barriuso J."/>
            <person name="Kellner H."/>
            <person name="Castanera R."/>
            <person name="Alfaro M."/>
            <person name="Ramirez L."/>
            <person name="Pisabarro A.G."/>
            <person name="Kuo A."/>
            <person name="Tritt A."/>
            <person name="Lipzen A."/>
            <person name="He G."/>
            <person name="Yan M."/>
            <person name="Ng V."/>
            <person name="Cullen D."/>
            <person name="Martin F."/>
            <person name="Rosso M.-N."/>
            <person name="Henrissat B."/>
            <person name="Hibbett D."/>
            <person name="Martinez A.T."/>
            <person name="Grigoriev I.V."/>
        </authorList>
    </citation>
    <scope>NUCLEOTIDE SEQUENCE</scope>
    <source>
        <strain evidence="3">CBS 506.95</strain>
    </source>
</reference>
<dbReference type="InterPro" id="IPR000953">
    <property type="entry name" value="Chromo/chromo_shadow_dom"/>
</dbReference>
<dbReference type="Proteomes" id="UP000807306">
    <property type="component" value="Unassembled WGS sequence"/>
</dbReference>
<feature type="compositionally biased region" description="Low complexity" evidence="1">
    <location>
        <begin position="133"/>
        <end position="142"/>
    </location>
</feature>
<dbReference type="AlphaFoldDB" id="A0A9P6EVG1"/>
<dbReference type="OrthoDB" id="433924at2759"/>
<sequence length="1009" mass="113067">MPGGKRKRSKKTPEEDNNFHVEVITKARVALDDNNESCWEYRVKWAGYDTDTWEPTQNLISCNRLVDSFWQDIGTDNEDYQVGEVLEPSPQWIESEKKYFRTHYLGSLSNKERKRLETKMARLEESKTTAEWSKSGTSISSSKNRRSETVEESDSEDDAPLQETSSPSSLKIKLPSKKKRKIVESDAEESDEQPLAASKKAQSAKRQTSGPSSKGKEKGDVPLVVKQKSQSSLFSPPSSPNVALAKKTLPLVNNPAMQPTKSNSTPAFLPSRLKDPHVKISNNKASELPSSSKGLSTKQRIAQGALAPTLPKSVPATELNPTRKPLPTRTQNSSLKSLGFKKGPIPSLPTRSTTDPSLSPVPKSPLYQPTGSLHSASGSPPTLMTRFSPSPPELPQDPFMGENISTSPAPVSPVATGPFLSTIQTIQPGTSNILNTGFSPLSRNPTETMAVSPALLQKGISEADQFLRTIMPKSMTTPVEASQEEPSEQTLKPIHPKLSLPGRIPRRFGWNGTLHLRRDDPEECKVKLRSVTADQPQALRFSTVFQNIKKVDMEGLYDNLDICALLPALRYPPQLGLLSAETDKDEKPFKTVVAWLAKFNKSFMDPIVFDGATIGYMLFFHSTFTYITRGLRVPDDLISPETLIVAILPWTLSPEQLANRVHNRPQPLPEPYPPVLEQKRWDQLLEKNPLFHHAIRTLAFPRSLFEFFVQRAGVAYSVWAQAPASTRNLVTEGKLLEGIVKQAKGKKVQEGVSCRVIFVHYGALKTLYQMPNFTRRRADHHDITYFTFGTQEGLSPNSWLVQEIYPMGGVVTFTASAIFRDPTSVRHRIEQVSKHPSWTAYILPSTLGVLAKLECGLKDPFQELKNGTLRMSIVLQCIQDGLISLMTAPPEYYTDLVDHAGRAKWTKQYLRFKPFTPDESLNMGIKAFLDNPKLASADCHQELENVIEEDLLMMQRQPSIMTKYRRYIVINAKMEGARHNEDYHGIEWTTAQRMDFKDDYFPKQIIGMQ</sequence>
<comment type="caution">
    <text evidence="3">The sequence shown here is derived from an EMBL/GenBank/DDBJ whole genome shotgun (WGS) entry which is preliminary data.</text>
</comment>
<dbReference type="EMBL" id="MU157824">
    <property type="protein sequence ID" value="KAF9535810.1"/>
    <property type="molecule type" value="Genomic_DNA"/>
</dbReference>
<evidence type="ECO:0000256" key="1">
    <source>
        <dbReference type="SAM" id="MobiDB-lite"/>
    </source>
</evidence>
<dbReference type="Pfam" id="PF00385">
    <property type="entry name" value="Chromo"/>
    <property type="match status" value="1"/>
</dbReference>
<evidence type="ECO:0000313" key="4">
    <source>
        <dbReference type="Proteomes" id="UP000807306"/>
    </source>
</evidence>
<dbReference type="Gene3D" id="2.40.50.40">
    <property type="match status" value="1"/>
</dbReference>
<keyword evidence="4" id="KW-1185">Reference proteome</keyword>
<dbReference type="PROSITE" id="PS50013">
    <property type="entry name" value="CHROMO_2"/>
    <property type="match status" value="1"/>
</dbReference>
<accession>A0A9P6EVG1</accession>
<dbReference type="SMART" id="SM00298">
    <property type="entry name" value="CHROMO"/>
    <property type="match status" value="1"/>
</dbReference>
<feature type="compositionally biased region" description="Low complexity" evidence="1">
    <location>
        <begin position="196"/>
        <end position="205"/>
    </location>
</feature>
<feature type="compositionally biased region" description="Polar residues" evidence="1">
    <location>
        <begin position="280"/>
        <end position="300"/>
    </location>
</feature>
<evidence type="ECO:0000259" key="2">
    <source>
        <dbReference type="PROSITE" id="PS50013"/>
    </source>
</evidence>
<name>A0A9P6EVG1_9AGAR</name>
<feature type="region of interest" description="Disordered" evidence="1">
    <location>
        <begin position="121"/>
        <end position="404"/>
    </location>
</feature>
<feature type="compositionally biased region" description="Acidic residues" evidence="1">
    <location>
        <begin position="150"/>
        <end position="160"/>
    </location>
</feature>
<proteinExistence type="predicted"/>
<dbReference type="SUPFAM" id="SSF54160">
    <property type="entry name" value="Chromo domain-like"/>
    <property type="match status" value="1"/>
</dbReference>
<feature type="compositionally biased region" description="Polar residues" evidence="1">
    <location>
        <begin position="255"/>
        <end position="266"/>
    </location>
</feature>
<gene>
    <name evidence="3" type="ORF">CPB83DRAFT_842386</name>
</gene>
<feature type="domain" description="Chromo" evidence="2">
    <location>
        <begin position="19"/>
        <end position="81"/>
    </location>
</feature>
<feature type="compositionally biased region" description="Polar residues" evidence="1">
    <location>
        <begin position="367"/>
        <end position="388"/>
    </location>
</feature>